<accession>A0AAV7WCN1</accession>
<dbReference type="AlphaFoldDB" id="A0AAV7WCN1"/>
<dbReference type="EMBL" id="JANPWB010000002">
    <property type="protein sequence ID" value="KAJ1210476.1"/>
    <property type="molecule type" value="Genomic_DNA"/>
</dbReference>
<evidence type="ECO:0000313" key="3">
    <source>
        <dbReference type="Proteomes" id="UP001066276"/>
    </source>
</evidence>
<feature type="non-terminal residue" evidence="2">
    <location>
        <position position="58"/>
    </location>
</feature>
<name>A0AAV7WCN1_PLEWA</name>
<proteinExistence type="predicted"/>
<sequence length="58" mass="6815">IGYFRLPHGDYFIEPVQKYTTEEGTEHPHVIYKRQTSEDTHRHRRSAPKRKSSSCGAK</sequence>
<evidence type="ECO:0000256" key="1">
    <source>
        <dbReference type="SAM" id="MobiDB-lite"/>
    </source>
</evidence>
<protein>
    <submittedName>
        <fullName evidence="2">Uncharacterized protein</fullName>
    </submittedName>
</protein>
<feature type="compositionally biased region" description="Basic residues" evidence="1">
    <location>
        <begin position="42"/>
        <end position="52"/>
    </location>
</feature>
<organism evidence="2 3">
    <name type="scientific">Pleurodeles waltl</name>
    <name type="common">Iberian ribbed newt</name>
    <dbReference type="NCBI Taxonomy" id="8319"/>
    <lineage>
        <taxon>Eukaryota</taxon>
        <taxon>Metazoa</taxon>
        <taxon>Chordata</taxon>
        <taxon>Craniata</taxon>
        <taxon>Vertebrata</taxon>
        <taxon>Euteleostomi</taxon>
        <taxon>Amphibia</taxon>
        <taxon>Batrachia</taxon>
        <taxon>Caudata</taxon>
        <taxon>Salamandroidea</taxon>
        <taxon>Salamandridae</taxon>
        <taxon>Pleurodelinae</taxon>
        <taxon>Pleurodeles</taxon>
    </lineage>
</organism>
<feature type="region of interest" description="Disordered" evidence="1">
    <location>
        <begin position="20"/>
        <end position="58"/>
    </location>
</feature>
<keyword evidence="3" id="KW-1185">Reference proteome</keyword>
<reference evidence="2" key="1">
    <citation type="journal article" date="2022" name="bioRxiv">
        <title>Sequencing and chromosome-scale assembly of the giantPleurodeles waltlgenome.</title>
        <authorList>
            <person name="Brown T."/>
            <person name="Elewa A."/>
            <person name="Iarovenko S."/>
            <person name="Subramanian E."/>
            <person name="Araus A.J."/>
            <person name="Petzold A."/>
            <person name="Susuki M."/>
            <person name="Suzuki K.-i.T."/>
            <person name="Hayashi T."/>
            <person name="Toyoda A."/>
            <person name="Oliveira C."/>
            <person name="Osipova E."/>
            <person name="Leigh N.D."/>
            <person name="Simon A."/>
            <person name="Yun M.H."/>
        </authorList>
    </citation>
    <scope>NUCLEOTIDE SEQUENCE</scope>
    <source>
        <strain evidence="2">20211129_DDA</strain>
        <tissue evidence="2">Liver</tissue>
    </source>
</reference>
<feature type="non-terminal residue" evidence="2">
    <location>
        <position position="1"/>
    </location>
</feature>
<evidence type="ECO:0000313" key="2">
    <source>
        <dbReference type="EMBL" id="KAJ1210476.1"/>
    </source>
</evidence>
<gene>
    <name evidence="2" type="ORF">NDU88_005840</name>
</gene>
<dbReference type="Proteomes" id="UP001066276">
    <property type="component" value="Chromosome 1_2"/>
</dbReference>
<feature type="compositionally biased region" description="Basic and acidic residues" evidence="1">
    <location>
        <begin position="20"/>
        <end position="41"/>
    </location>
</feature>
<comment type="caution">
    <text evidence="2">The sequence shown here is derived from an EMBL/GenBank/DDBJ whole genome shotgun (WGS) entry which is preliminary data.</text>
</comment>